<evidence type="ECO:0000313" key="1">
    <source>
        <dbReference type="EMBL" id="RKP48247.1"/>
    </source>
</evidence>
<name>A0A494XBN8_9BURK</name>
<organism evidence="1 2">
    <name type="scientific">Trinickia fusca</name>
    <dbReference type="NCBI Taxonomy" id="2419777"/>
    <lineage>
        <taxon>Bacteria</taxon>
        <taxon>Pseudomonadati</taxon>
        <taxon>Pseudomonadota</taxon>
        <taxon>Betaproteobacteria</taxon>
        <taxon>Burkholderiales</taxon>
        <taxon>Burkholderiaceae</taxon>
        <taxon>Trinickia</taxon>
    </lineage>
</organism>
<dbReference type="AlphaFoldDB" id="A0A494XBN8"/>
<reference evidence="1 2" key="1">
    <citation type="submission" date="2018-10" db="EMBL/GenBank/DDBJ databases">
        <title>Paraburkholderia sp. 7MK8-2, isolated from soil.</title>
        <authorList>
            <person name="Gao Z.-H."/>
            <person name="Qiu L.-H."/>
        </authorList>
    </citation>
    <scope>NUCLEOTIDE SEQUENCE [LARGE SCALE GENOMIC DNA]</scope>
    <source>
        <strain evidence="1 2">7MK8-2</strain>
    </source>
</reference>
<dbReference type="EMBL" id="RBZV01000004">
    <property type="protein sequence ID" value="RKP48247.1"/>
    <property type="molecule type" value="Genomic_DNA"/>
</dbReference>
<proteinExistence type="predicted"/>
<sequence>MSAWIASFNDRRPIVAFKEYISKFRKRKIIVREASCGFGLIDVLDFKEFIPYSGCLFNLKSGLVVFSIKQCM</sequence>
<protein>
    <submittedName>
        <fullName evidence="1">Uncharacterized protein</fullName>
    </submittedName>
</protein>
<gene>
    <name evidence="1" type="ORF">D7S89_13045</name>
</gene>
<comment type="caution">
    <text evidence="1">The sequence shown here is derived from an EMBL/GenBank/DDBJ whole genome shotgun (WGS) entry which is preliminary data.</text>
</comment>
<dbReference type="Proteomes" id="UP000280434">
    <property type="component" value="Unassembled WGS sequence"/>
</dbReference>
<accession>A0A494XBN8</accession>
<evidence type="ECO:0000313" key="2">
    <source>
        <dbReference type="Proteomes" id="UP000280434"/>
    </source>
</evidence>
<keyword evidence="2" id="KW-1185">Reference proteome</keyword>